<sequence length="538" mass="59311">MWKVREIADKVTNVVMNYTEIEAKVREATNDEAWGPTGALMQEIAGHTFTYENFPEVMGMLWKRMLQDNKKNWRRTYKSLILLNYLVRNGSERVVTSAREHIYDLRSLENYTFIDEHGKDVGLNVRHCAKKLIEFIQDDDKLREERKKAKKNKDKYIGVASDMMTGPNRYSDHWDGGRKRDNMKYDFDDFDSKFGKMNVGSVYKDSPSSEPAVDADRGFSDEPETDSSTVNKSQKNISTANGNKCKLSSNNGGNKPKNTIDASKKIDLGAAMSLGKEDKSSTSKSANESETFGHKSNSDLLADIFSPADDAVVTNSNINDFADFSQFQNATTKASENANDDFTDFVSVPIVANSNAAFNQGVCAQPDSSSASAMNNPFLMPSLSQPISGVQTSNSLLQPISPFVSQQAVNPSVNLLTTNATLNQSQAQRPNNLFCTNSNINKAETSVVSTINSGTNTWSNYMSNVNINVDNLLSSKYEKPVAPSMNQLATNNTSGVNFGSLSQPLSPMSHRTPQQPLTPMQPIISPNTLAHSSLGSVR</sequence>
<dbReference type="PANTHER" id="PTHR12276">
    <property type="entry name" value="EPSIN/ENT-RELATED"/>
    <property type="match status" value="1"/>
</dbReference>
<comment type="caution">
    <text evidence="3">The sequence shown here is derived from an EMBL/GenBank/DDBJ whole genome shotgun (WGS) entry which is preliminary data.</text>
</comment>
<dbReference type="InterPro" id="IPR013809">
    <property type="entry name" value="ENTH"/>
</dbReference>
<proteinExistence type="predicted"/>
<evidence type="ECO:0000256" key="1">
    <source>
        <dbReference type="SAM" id="MobiDB-lite"/>
    </source>
</evidence>
<evidence type="ECO:0000313" key="3">
    <source>
        <dbReference type="EMBL" id="RWS12506.1"/>
    </source>
</evidence>
<organism evidence="3 4">
    <name type="scientific">Dinothrombium tinctorium</name>
    <dbReference type="NCBI Taxonomy" id="1965070"/>
    <lineage>
        <taxon>Eukaryota</taxon>
        <taxon>Metazoa</taxon>
        <taxon>Ecdysozoa</taxon>
        <taxon>Arthropoda</taxon>
        <taxon>Chelicerata</taxon>
        <taxon>Arachnida</taxon>
        <taxon>Acari</taxon>
        <taxon>Acariformes</taxon>
        <taxon>Trombidiformes</taxon>
        <taxon>Prostigmata</taxon>
        <taxon>Anystina</taxon>
        <taxon>Parasitengona</taxon>
        <taxon>Trombidioidea</taxon>
        <taxon>Trombidiidae</taxon>
        <taxon>Dinothrombium</taxon>
    </lineage>
</organism>
<dbReference type="GO" id="GO:0005768">
    <property type="term" value="C:endosome"/>
    <property type="evidence" value="ECO:0007669"/>
    <property type="project" value="TreeGrafter"/>
</dbReference>
<feature type="compositionally biased region" description="Polar residues" evidence="1">
    <location>
        <begin position="226"/>
        <end position="261"/>
    </location>
</feature>
<dbReference type="GO" id="GO:0030125">
    <property type="term" value="C:clathrin vesicle coat"/>
    <property type="evidence" value="ECO:0007669"/>
    <property type="project" value="TreeGrafter"/>
</dbReference>
<dbReference type="SMART" id="SM00273">
    <property type="entry name" value="ENTH"/>
    <property type="match status" value="1"/>
</dbReference>
<evidence type="ECO:0000259" key="2">
    <source>
        <dbReference type="PROSITE" id="PS50942"/>
    </source>
</evidence>
<feature type="region of interest" description="Disordered" evidence="1">
    <location>
        <begin position="505"/>
        <end position="538"/>
    </location>
</feature>
<protein>
    <submittedName>
        <fullName evidence="3">Epsin-like protein</fullName>
    </submittedName>
</protein>
<dbReference type="GO" id="GO:0006897">
    <property type="term" value="P:endocytosis"/>
    <property type="evidence" value="ECO:0007669"/>
    <property type="project" value="TreeGrafter"/>
</dbReference>
<dbReference type="OrthoDB" id="4033880at2759"/>
<dbReference type="Proteomes" id="UP000285301">
    <property type="component" value="Unassembled WGS sequence"/>
</dbReference>
<reference evidence="3 4" key="1">
    <citation type="journal article" date="2018" name="Gigascience">
        <title>Genomes of trombidid mites reveal novel predicted allergens and laterally-transferred genes associated with secondary metabolism.</title>
        <authorList>
            <person name="Dong X."/>
            <person name="Chaisiri K."/>
            <person name="Xia D."/>
            <person name="Armstrong S.D."/>
            <person name="Fang Y."/>
            <person name="Donnelly M.J."/>
            <person name="Kadowaki T."/>
            <person name="McGarry J.W."/>
            <person name="Darby A.C."/>
            <person name="Makepeace B.L."/>
        </authorList>
    </citation>
    <scope>NUCLEOTIDE SEQUENCE [LARGE SCALE GENOMIC DNA]</scope>
    <source>
        <strain evidence="3">UoL-WK</strain>
    </source>
</reference>
<feature type="region of interest" description="Disordered" evidence="1">
    <location>
        <begin position="201"/>
        <end position="294"/>
    </location>
</feature>
<dbReference type="AlphaFoldDB" id="A0A443RB76"/>
<dbReference type="EMBL" id="NCKU01001289">
    <property type="protein sequence ID" value="RWS12506.1"/>
    <property type="molecule type" value="Genomic_DNA"/>
</dbReference>
<evidence type="ECO:0000313" key="4">
    <source>
        <dbReference type="Proteomes" id="UP000285301"/>
    </source>
</evidence>
<dbReference type="GO" id="GO:0005886">
    <property type="term" value="C:plasma membrane"/>
    <property type="evidence" value="ECO:0007669"/>
    <property type="project" value="TreeGrafter"/>
</dbReference>
<dbReference type="Gene3D" id="1.25.40.90">
    <property type="match status" value="1"/>
</dbReference>
<feature type="domain" description="ENTH" evidence="2">
    <location>
        <begin position="13"/>
        <end position="146"/>
    </location>
</feature>
<dbReference type="Pfam" id="PF01417">
    <property type="entry name" value="ENTH"/>
    <property type="match status" value="1"/>
</dbReference>
<dbReference type="PANTHER" id="PTHR12276:SF45">
    <property type="entry name" value="CLATHRIN INTERACTOR 1"/>
    <property type="match status" value="1"/>
</dbReference>
<gene>
    <name evidence="3" type="ORF">B4U79_09656</name>
</gene>
<dbReference type="GO" id="GO:0005543">
    <property type="term" value="F:phospholipid binding"/>
    <property type="evidence" value="ECO:0007669"/>
    <property type="project" value="TreeGrafter"/>
</dbReference>
<name>A0A443RB76_9ACAR</name>
<feature type="non-terminal residue" evidence="3">
    <location>
        <position position="538"/>
    </location>
</feature>
<dbReference type="GO" id="GO:0030276">
    <property type="term" value="F:clathrin binding"/>
    <property type="evidence" value="ECO:0007669"/>
    <property type="project" value="TreeGrafter"/>
</dbReference>
<accession>A0A443RB76</accession>
<keyword evidence="4" id="KW-1185">Reference proteome</keyword>
<dbReference type="PROSITE" id="PS50942">
    <property type="entry name" value="ENTH"/>
    <property type="match status" value="1"/>
</dbReference>
<dbReference type="CDD" id="cd16989">
    <property type="entry name" value="ENTH_EpsinR"/>
    <property type="match status" value="1"/>
</dbReference>
<dbReference type="FunFam" id="1.25.40.90:FF:000006">
    <property type="entry name" value="Clathrin interactor 1"/>
    <property type="match status" value="1"/>
</dbReference>
<dbReference type="SUPFAM" id="SSF48464">
    <property type="entry name" value="ENTH/VHS domain"/>
    <property type="match status" value="1"/>
</dbReference>
<dbReference type="STRING" id="1965070.A0A443RB76"/>
<dbReference type="InterPro" id="IPR008942">
    <property type="entry name" value="ENTH_VHS"/>
</dbReference>